<feature type="region of interest" description="Disordered" evidence="1">
    <location>
        <begin position="121"/>
        <end position="175"/>
    </location>
</feature>
<protein>
    <submittedName>
        <fullName evidence="3">Peptidyl-prolyl cis-trans isomerase F, mitochondrial</fullName>
    </submittedName>
</protein>
<accession>A0AAQ3QP26</accession>
<dbReference type="Gene3D" id="2.40.100.10">
    <property type="entry name" value="Cyclophilin-like"/>
    <property type="match status" value="1"/>
</dbReference>
<evidence type="ECO:0000313" key="4">
    <source>
        <dbReference type="Proteomes" id="UP001327560"/>
    </source>
</evidence>
<dbReference type="Proteomes" id="UP001327560">
    <property type="component" value="Chromosome 7"/>
</dbReference>
<gene>
    <name evidence="3" type="ORF">Cni_G23946</name>
</gene>
<name>A0AAQ3QP26_9LILI</name>
<keyword evidence="3" id="KW-0413">Isomerase</keyword>
<evidence type="ECO:0000259" key="2">
    <source>
        <dbReference type="PROSITE" id="PS50072"/>
    </source>
</evidence>
<dbReference type="EMBL" id="CP136896">
    <property type="protein sequence ID" value="WOL15165.1"/>
    <property type="molecule type" value="Genomic_DNA"/>
</dbReference>
<dbReference type="AlphaFoldDB" id="A0AAQ3QP26"/>
<reference evidence="3 4" key="1">
    <citation type="submission" date="2023-10" db="EMBL/GenBank/DDBJ databases">
        <title>Chromosome-scale genome assembly provides insights into flower coloration mechanisms of Canna indica.</title>
        <authorList>
            <person name="Li C."/>
        </authorList>
    </citation>
    <scope>NUCLEOTIDE SEQUENCE [LARGE SCALE GENOMIC DNA]</scope>
    <source>
        <tissue evidence="3">Flower</tissue>
    </source>
</reference>
<dbReference type="GO" id="GO:0003755">
    <property type="term" value="F:peptidyl-prolyl cis-trans isomerase activity"/>
    <property type="evidence" value="ECO:0007669"/>
    <property type="project" value="InterPro"/>
</dbReference>
<evidence type="ECO:0000256" key="1">
    <source>
        <dbReference type="SAM" id="MobiDB-lite"/>
    </source>
</evidence>
<feature type="domain" description="PPIase cyclophilin-type" evidence="2">
    <location>
        <begin position="282"/>
        <end position="331"/>
    </location>
</feature>
<sequence>MEELRKNKKKLEYYAESSMDVLDKEQVLFEVVSDLVSDRNRRMNLIECSEYAIQTSKANWEEMVAKTRYAMTLQRLNRSKVVAKLQQQSPPPQTLCDAIFSDEIFQRSLAITKRAVFGTDSHHSTHLVSPPSATPHPIDRRRRRVGVATPHDSTRGDSAPLNDSARLSVSGLPTPALGDSERLPPLALGDCEWRLGRLQLPHSPFPRRLWCCCLMTIVDTFGKYFWNEWYRKIMENFSTAIMEKLLLPHLLPKNKKIPEEGSKECSSQLEAETSKQKNPLVFLDILIDRHIRGSLIFELFIDDVPHFAKNFQSLCEGGKGISYKRSYFRSISGFKAEMRIRVINTMNQGFSLG</sequence>
<dbReference type="InterPro" id="IPR029000">
    <property type="entry name" value="Cyclophilin-like_dom_sf"/>
</dbReference>
<dbReference type="PROSITE" id="PS50072">
    <property type="entry name" value="CSA_PPIASE_2"/>
    <property type="match status" value="1"/>
</dbReference>
<organism evidence="3 4">
    <name type="scientific">Canna indica</name>
    <name type="common">Indian-shot</name>
    <dbReference type="NCBI Taxonomy" id="4628"/>
    <lineage>
        <taxon>Eukaryota</taxon>
        <taxon>Viridiplantae</taxon>
        <taxon>Streptophyta</taxon>
        <taxon>Embryophyta</taxon>
        <taxon>Tracheophyta</taxon>
        <taxon>Spermatophyta</taxon>
        <taxon>Magnoliopsida</taxon>
        <taxon>Liliopsida</taxon>
        <taxon>Zingiberales</taxon>
        <taxon>Cannaceae</taxon>
        <taxon>Canna</taxon>
    </lineage>
</organism>
<proteinExistence type="predicted"/>
<dbReference type="InterPro" id="IPR002130">
    <property type="entry name" value="Cyclophilin-type_PPIase_dom"/>
</dbReference>
<dbReference type="SUPFAM" id="SSF50891">
    <property type="entry name" value="Cyclophilin-like"/>
    <property type="match status" value="1"/>
</dbReference>
<keyword evidence="4" id="KW-1185">Reference proteome</keyword>
<evidence type="ECO:0000313" key="3">
    <source>
        <dbReference type="EMBL" id="WOL15165.1"/>
    </source>
</evidence>